<evidence type="ECO:0000313" key="5">
    <source>
        <dbReference type="Proteomes" id="UP000198984"/>
    </source>
</evidence>
<evidence type="ECO:0000256" key="1">
    <source>
        <dbReference type="ARBA" id="ARBA00022490"/>
    </source>
</evidence>
<feature type="active site" description="Cysteine persulfide intermediate" evidence="3">
    <location>
        <position position="114"/>
    </location>
</feature>
<dbReference type="EMBL" id="FOBB01000002">
    <property type="protein sequence ID" value="SEL76414.1"/>
    <property type="molecule type" value="Genomic_DNA"/>
</dbReference>
<dbReference type="RefSeq" id="WP_089911386.1">
    <property type="nucleotide sequence ID" value="NZ_FOBB01000002.1"/>
</dbReference>
<dbReference type="Pfam" id="PF02634">
    <property type="entry name" value="FdhD-NarQ"/>
    <property type="match status" value="1"/>
</dbReference>
<dbReference type="HAMAP" id="MF_00187">
    <property type="entry name" value="FdhD"/>
    <property type="match status" value="1"/>
</dbReference>
<evidence type="ECO:0000313" key="4">
    <source>
        <dbReference type="EMBL" id="SEL76414.1"/>
    </source>
</evidence>
<dbReference type="InterPro" id="IPR003786">
    <property type="entry name" value="FdhD"/>
</dbReference>
<dbReference type="PIRSF" id="PIRSF015626">
    <property type="entry name" value="FdhD"/>
    <property type="match status" value="1"/>
</dbReference>
<dbReference type="Gene3D" id="3.40.140.10">
    <property type="entry name" value="Cytidine Deaminase, domain 2"/>
    <property type="match status" value="1"/>
</dbReference>
<dbReference type="GO" id="GO:0097163">
    <property type="term" value="F:sulfur carrier activity"/>
    <property type="evidence" value="ECO:0007669"/>
    <property type="project" value="UniProtKB-UniRule"/>
</dbReference>
<dbReference type="Gene3D" id="3.10.20.10">
    <property type="match status" value="1"/>
</dbReference>
<feature type="binding site" evidence="3">
    <location>
        <begin position="256"/>
        <end position="261"/>
    </location>
    <ligand>
        <name>Mo-bis(molybdopterin guanine dinucleotide)</name>
        <dbReference type="ChEBI" id="CHEBI:60539"/>
    </ligand>
</feature>
<dbReference type="PANTHER" id="PTHR30592:SF1">
    <property type="entry name" value="SULFUR CARRIER PROTEIN FDHD"/>
    <property type="match status" value="1"/>
</dbReference>
<keyword evidence="5" id="KW-1185">Reference proteome</keyword>
<comment type="function">
    <text evidence="3">Required for formate dehydrogenase (FDH) activity. Acts as a sulfur carrier protein that transfers sulfur from IscS to the molybdenum cofactor prior to its insertion into FDH.</text>
</comment>
<accession>A0A1H7SWV4</accession>
<dbReference type="NCBIfam" id="NF001943">
    <property type="entry name" value="PRK00724.1-2"/>
    <property type="match status" value="1"/>
</dbReference>
<dbReference type="STRING" id="573321.SAMN04488505_1021053"/>
<dbReference type="GO" id="GO:0016783">
    <property type="term" value="F:sulfurtransferase activity"/>
    <property type="evidence" value="ECO:0007669"/>
    <property type="project" value="InterPro"/>
</dbReference>
<sequence length="273" mass="29918">MQQHAVSYTRIKKIHNTTITDEEDVLAAEEPLEIRLVHGMEHERQQQNITVTMRTPGQDQDLATGFLFTEGIIQSAADIANLQPHGSIITVTLQPHVQPVLQPMQRNFFSNSGCGVCGKSDIDSIFTNVQNDNNGTALTFPAARLLELPDSIRTQQKLFEDTGGIHAAALFNARGELLLIKEDIGRHNAVDKLIGAALLAGDIQLSRCLMLLSGRAGFELIQKAAMAAIPIIAAVGAPSSMAVKMAEEWNITLIGFLRQQRCNIYTRAERIVL</sequence>
<name>A0A1H7SWV4_9BACT</name>
<dbReference type="GO" id="GO:0006777">
    <property type="term" value="P:Mo-molybdopterin cofactor biosynthetic process"/>
    <property type="evidence" value="ECO:0007669"/>
    <property type="project" value="UniProtKB-UniRule"/>
</dbReference>
<comment type="similarity">
    <text evidence="3">Belongs to the FdhD family.</text>
</comment>
<dbReference type="InterPro" id="IPR016193">
    <property type="entry name" value="Cytidine_deaminase-like"/>
</dbReference>
<keyword evidence="1 3" id="KW-0963">Cytoplasm</keyword>
<keyword evidence="2 3" id="KW-0501">Molybdenum cofactor biosynthesis</keyword>
<dbReference type="Proteomes" id="UP000198984">
    <property type="component" value="Unassembled WGS sequence"/>
</dbReference>
<organism evidence="4 5">
    <name type="scientific">Chitinophaga rupis</name>
    <dbReference type="NCBI Taxonomy" id="573321"/>
    <lineage>
        <taxon>Bacteria</taxon>
        <taxon>Pseudomonadati</taxon>
        <taxon>Bacteroidota</taxon>
        <taxon>Chitinophagia</taxon>
        <taxon>Chitinophagales</taxon>
        <taxon>Chitinophagaceae</taxon>
        <taxon>Chitinophaga</taxon>
    </lineage>
</organism>
<dbReference type="OrthoDB" id="9782042at2"/>
<dbReference type="AlphaFoldDB" id="A0A1H7SWV4"/>
<dbReference type="NCBIfam" id="TIGR00129">
    <property type="entry name" value="fdhD_narQ"/>
    <property type="match status" value="1"/>
</dbReference>
<evidence type="ECO:0000256" key="2">
    <source>
        <dbReference type="ARBA" id="ARBA00023150"/>
    </source>
</evidence>
<evidence type="ECO:0000256" key="3">
    <source>
        <dbReference type="HAMAP-Rule" id="MF_00187"/>
    </source>
</evidence>
<dbReference type="PANTHER" id="PTHR30592">
    <property type="entry name" value="FORMATE DEHYDROGENASE"/>
    <property type="match status" value="1"/>
</dbReference>
<reference evidence="4 5" key="1">
    <citation type="submission" date="2016-10" db="EMBL/GenBank/DDBJ databases">
        <authorList>
            <person name="de Groot N.N."/>
        </authorList>
    </citation>
    <scope>NUCLEOTIDE SEQUENCE [LARGE SCALE GENOMIC DNA]</scope>
    <source>
        <strain evidence="4 5">DSM 21039</strain>
    </source>
</reference>
<dbReference type="SUPFAM" id="SSF53927">
    <property type="entry name" value="Cytidine deaminase-like"/>
    <property type="match status" value="1"/>
</dbReference>
<proteinExistence type="inferred from homology"/>
<comment type="subcellular location">
    <subcellularLocation>
        <location evidence="3">Cytoplasm</location>
    </subcellularLocation>
</comment>
<protein>
    <recommendedName>
        <fullName evidence="3">Sulfur carrier protein FdhD</fullName>
    </recommendedName>
</protein>
<dbReference type="GO" id="GO:0005737">
    <property type="term" value="C:cytoplasm"/>
    <property type="evidence" value="ECO:0007669"/>
    <property type="project" value="UniProtKB-SubCell"/>
</dbReference>
<gene>
    <name evidence="3" type="primary">fdhD</name>
    <name evidence="4" type="ORF">SAMN04488505_1021053</name>
</gene>